<feature type="binding site" evidence="3">
    <location>
        <position position="88"/>
    </location>
    <ligand>
        <name>Fe cation</name>
        <dbReference type="ChEBI" id="CHEBI:24875"/>
    </ligand>
</feature>
<dbReference type="Proteomes" id="UP001337580">
    <property type="component" value="Chromosome"/>
</dbReference>
<dbReference type="EC" id="3.5.1.88" evidence="3"/>
<dbReference type="HAMAP" id="MF_00163">
    <property type="entry name" value="Pep_deformylase"/>
    <property type="match status" value="1"/>
</dbReference>
<dbReference type="CDD" id="cd00487">
    <property type="entry name" value="Pep_deformylase"/>
    <property type="match status" value="1"/>
</dbReference>
<dbReference type="InterPro" id="IPR036821">
    <property type="entry name" value="Peptide_deformylase_sf"/>
</dbReference>
<sequence>MTLRKIVFEGDPVLGMVSKSVESFDSELFELLDDMKETLISAKGVGLAAPQIGLLKRVAIVLINDDLTEMINPEILEKKGNRVSNEGCLSCPGFFGATVRPKSIKVRAQDRNGNSFVFSCKDFKAQAVCHEIDHLDGILFKKRLA</sequence>
<keyword evidence="3" id="KW-0479">Metal-binding</keyword>
<accession>A0AA48I8T5</accession>
<reference evidence="4" key="1">
    <citation type="journal article" date="2023" name="ISME J.">
        <title>Emergence of putative energy parasites within Clostridia revealed by genome analysis of a novel endosymbiotic clade.</title>
        <authorList>
            <person name="Takahashi K."/>
            <person name="Kuwahara H."/>
            <person name="Horikawa Y."/>
            <person name="Izawa K."/>
            <person name="Kato D."/>
            <person name="Inagaki T."/>
            <person name="Yuki M."/>
            <person name="Ohkuma M."/>
            <person name="Hongoh Y."/>
        </authorList>
    </citation>
    <scope>NUCLEOTIDE SEQUENCE</scope>
    <source>
        <strain evidence="4">CfP3-15</strain>
    </source>
</reference>
<protein>
    <recommendedName>
        <fullName evidence="3">Peptide deformylase</fullName>
        <shortName evidence="3">PDF</shortName>
        <ecNumber evidence="3">3.5.1.88</ecNumber>
    </recommendedName>
    <alternativeName>
        <fullName evidence="3">Polypeptide deformylase</fullName>
    </alternativeName>
</protein>
<dbReference type="AlphaFoldDB" id="A0AA48I8T5"/>
<dbReference type="InterPro" id="IPR023635">
    <property type="entry name" value="Peptide_deformylase"/>
</dbReference>
<dbReference type="PANTHER" id="PTHR10458">
    <property type="entry name" value="PEPTIDE DEFORMYLASE"/>
    <property type="match status" value="1"/>
</dbReference>
<dbReference type="PRINTS" id="PR01576">
    <property type="entry name" value="PDEFORMYLASE"/>
</dbReference>
<keyword evidence="3" id="KW-0378">Hydrolase</keyword>
<comment type="similarity">
    <text evidence="1 3">Belongs to the polypeptide deformylase family.</text>
</comment>
<dbReference type="KEGG" id="ips:CfP315_0800"/>
<dbReference type="GO" id="GO:0006412">
    <property type="term" value="P:translation"/>
    <property type="evidence" value="ECO:0007669"/>
    <property type="project" value="UniProtKB-UniRule"/>
</dbReference>
<comment type="cofactor">
    <cofactor evidence="3">
        <name>Fe(2+)</name>
        <dbReference type="ChEBI" id="CHEBI:29033"/>
    </cofactor>
    <text evidence="3">Binds 1 Fe(2+) ion.</text>
</comment>
<comment type="function">
    <text evidence="3">Removes the formyl group from the N-terminal Met of newly synthesized proteins. Requires at least a dipeptide for an efficient rate of reaction. N-terminal L-methionine is a prerequisite for activity but the enzyme has broad specificity at other positions.</text>
</comment>
<keyword evidence="3" id="KW-0648">Protein biosynthesis</keyword>
<gene>
    <name evidence="3" type="primary">def</name>
    <name evidence="4" type="ORF">CfP315_0800</name>
</gene>
<feature type="binding site" evidence="3">
    <location>
        <position position="130"/>
    </location>
    <ligand>
        <name>Fe cation</name>
        <dbReference type="ChEBI" id="CHEBI:24875"/>
    </ligand>
</feature>
<dbReference type="EMBL" id="AP027924">
    <property type="protein sequence ID" value="BED92198.1"/>
    <property type="molecule type" value="Genomic_DNA"/>
</dbReference>
<evidence type="ECO:0000256" key="1">
    <source>
        <dbReference type="ARBA" id="ARBA00010759"/>
    </source>
</evidence>
<name>A0AA48I8T5_9FIRM</name>
<dbReference type="SUPFAM" id="SSF56420">
    <property type="entry name" value="Peptide deformylase"/>
    <property type="match status" value="1"/>
</dbReference>
<comment type="catalytic activity">
    <reaction evidence="3">
        <text>N-terminal N-formyl-L-methionyl-[peptide] + H2O = N-terminal L-methionyl-[peptide] + formate</text>
        <dbReference type="Rhea" id="RHEA:24420"/>
        <dbReference type="Rhea" id="RHEA-COMP:10639"/>
        <dbReference type="Rhea" id="RHEA-COMP:10640"/>
        <dbReference type="ChEBI" id="CHEBI:15377"/>
        <dbReference type="ChEBI" id="CHEBI:15740"/>
        <dbReference type="ChEBI" id="CHEBI:49298"/>
        <dbReference type="ChEBI" id="CHEBI:64731"/>
        <dbReference type="EC" id="3.5.1.88"/>
    </reaction>
</comment>
<dbReference type="Gene3D" id="3.90.45.10">
    <property type="entry name" value="Peptide deformylase"/>
    <property type="match status" value="1"/>
</dbReference>
<evidence type="ECO:0000256" key="2">
    <source>
        <dbReference type="ARBA" id="ARBA00023004"/>
    </source>
</evidence>
<dbReference type="PANTHER" id="PTHR10458:SF22">
    <property type="entry name" value="PEPTIDE DEFORMYLASE"/>
    <property type="match status" value="1"/>
</dbReference>
<evidence type="ECO:0000256" key="3">
    <source>
        <dbReference type="HAMAP-Rule" id="MF_00163"/>
    </source>
</evidence>
<dbReference type="GO" id="GO:0046872">
    <property type="term" value="F:metal ion binding"/>
    <property type="evidence" value="ECO:0007669"/>
    <property type="project" value="UniProtKB-KW"/>
</dbReference>
<dbReference type="NCBIfam" id="TIGR00079">
    <property type="entry name" value="pept_deformyl"/>
    <property type="match status" value="1"/>
</dbReference>
<feature type="active site" evidence="3">
    <location>
        <position position="131"/>
    </location>
</feature>
<proteinExistence type="inferred from homology"/>
<dbReference type="PIRSF" id="PIRSF004749">
    <property type="entry name" value="Pep_def"/>
    <property type="match status" value="1"/>
</dbReference>
<keyword evidence="2 3" id="KW-0408">Iron</keyword>
<feature type="binding site" evidence="3">
    <location>
        <position position="134"/>
    </location>
    <ligand>
        <name>Fe cation</name>
        <dbReference type="ChEBI" id="CHEBI:24875"/>
    </ligand>
</feature>
<evidence type="ECO:0000313" key="4">
    <source>
        <dbReference type="EMBL" id="BED92198.1"/>
    </source>
</evidence>
<dbReference type="GO" id="GO:0042586">
    <property type="term" value="F:peptide deformylase activity"/>
    <property type="evidence" value="ECO:0007669"/>
    <property type="project" value="UniProtKB-UniRule"/>
</dbReference>
<organism evidence="4">
    <name type="scientific">Candidatus Improbicoccus pseudotrichonymphae</name>
    <dbReference type="NCBI Taxonomy" id="3033792"/>
    <lineage>
        <taxon>Bacteria</taxon>
        <taxon>Bacillati</taxon>
        <taxon>Bacillota</taxon>
        <taxon>Clostridia</taxon>
        <taxon>Candidatus Improbicoccus</taxon>
    </lineage>
</organism>
<dbReference type="Pfam" id="PF01327">
    <property type="entry name" value="Pep_deformylase"/>
    <property type="match status" value="1"/>
</dbReference>
<dbReference type="NCBIfam" id="NF001159">
    <property type="entry name" value="PRK00150.1-3"/>
    <property type="match status" value="1"/>
</dbReference>